<dbReference type="EMBL" id="QTQX01000016">
    <property type="protein sequence ID" value="RQT24336.1"/>
    <property type="molecule type" value="Genomic_DNA"/>
</dbReference>
<reference evidence="4 13" key="5">
    <citation type="submission" date="2021-03" db="EMBL/GenBank/DDBJ databases">
        <title>Clinical course, treatment and visual outcome of an outbreak of Burkholderia contaminans endophthalmitis following cataract surgery.</title>
        <authorList>
            <person name="Lind C."/>
            <person name="Olsen K."/>
            <person name="Angelsen N.K."/>
            <person name="Krefting E.A."/>
            <person name="Fossen K."/>
            <person name="Gravningen K."/>
            <person name="Depoorter E."/>
            <person name="Vandamme P."/>
            <person name="Bertelsen G."/>
        </authorList>
    </citation>
    <scope>NUCLEOTIDE SEQUENCE [LARGE SCALE GENOMIC DNA]</scope>
    <source>
        <strain evidence="4 13">51242556</strain>
    </source>
</reference>
<evidence type="ECO:0000313" key="4">
    <source>
        <dbReference type="EMBL" id="MBO1832594.1"/>
    </source>
</evidence>
<dbReference type="EMBL" id="CP090640">
    <property type="protein sequence ID" value="WFN18493.1"/>
    <property type="molecule type" value="Genomic_DNA"/>
</dbReference>
<dbReference type="EMBL" id="JAENIB010000018">
    <property type="protein sequence ID" value="MBK1934110.1"/>
    <property type="molecule type" value="Genomic_DNA"/>
</dbReference>
<feature type="domain" description="HTH merR-type" evidence="2">
    <location>
        <begin position="1"/>
        <end position="69"/>
    </location>
</feature>
<name>A0A0G3YX44_9BURK</name>
<evidence type="ECO:0000313" key="10">
    <source>
        <dbReference type="Proteomes" id="UP000238655"/>
    </source>
</evidence>
<reference evidence="5" key="7">
    <citation type="submission" date="2023-07" db="EMBL/GenBank/DDBJ databases">
        <title>A collection of bacterial strains from the Burkholderia cepacia Research Laboratory and Repository.</title>
        <authorList>
            <person name="Lipuma J."/>
            <person name="Spilker T."/>
            <person name="Caverly L."/>
        </authorList>
    </citation>
    <scope>NUCLEOTIDE SEQUENCE</scope>
    <source>
        <strain evidence="5">AU44979</strain>
    </source>
</reference>
<reference evidence="9 15" key="6">
    <citation type="submission" date="2021-12" db="EMBL/GenBank/DDBJ databases">
        <title>Genomic and phenotypic characterization of three Burkholderia contaminans isolates recovered from different sources.</title>
        <authorList>
            <person name="Lopez De Volder A."/>
            <person name="Fan Y."/>
            <person name="Nunvar J."/>
            <person name="Herrera T."/>
            <person name="Timp W."/>
            <person name="Degrossi J."/>
        </authorList>
    </citation>
    <scope>NUCLEOTIDE SEQUENCE [LARGE SCALE GENOMIC DNA]</scope>
    <source>
        <strain evidence="9 15">LMG 23361</strain>
    </source>
</reference>
<dbReference type="GO" id="GO:0045893">
    <property type="term" value="P:positive regulation of DNA-templated transcription"/>
    <property type="evidence" value="ECO:0007669"/>
    <property type="project" value="InterPro"/>
</dbReference>
<dbReference type="EMBL" id="CABVQT010000011">
    <property type="protein sequence ID" value="VWD34997.1"/>
    <property type="molecule type" value="Genomic_DNA"/>
</dbReference>
<accession>A0A0G3YX44</accession>
<organism evidence="5 14">
    <name type="scientific">Burkholderia contaminans</name>
    <dbReference type="NCBI Taxonomy" id="488447"/>
    <lineage>
        <taxon>Bacteria</taxon>
        <taxon>Pseudomonadati</taxon>
        <taxon>Pseudomonadota</taxon>
        <taxon>Betaproteobacteria</taxon>
        <taxon>Burkholderiales</taxon>
        <taxon>Burkholderiaceae</taxon>
        <taxon>Burkholderia</taxon>
        <taxon>Burkholderia cepacia complex</taxon>
    </lineage>
</organism>
<evidence type="ECO:0000313" key="11">
    <source>
        <dbReference type="Proteomes" id="UP000269271"/>
    </source>
</evidence>
<dbReference type="PANTHER" id="PTHR30204:SF92">
    <property type="entry name" value="HTH-TYPE TRANSCRIPTIONAL REGULATOR ZNTR"/>
    <property type="match status" value="1"/>
</dbReference>
<dbReference type="InterPro" id="IPR009061">
    <property type="entry name" value="DNA-bd_dom_put_sf"/>
</dbReference>
<dbReference type="PANTHER" id="PTHR30204">
    <property type="entry name" value="REDOX-CYCLING DRUG-SENSING TRANSCRIPTIONAL ACTIVATOR SOXR"/>
    <property type="match status" value="1"/>
</dbReference>
<evidence type="ECO:0000313" key="15">
    <source>
        <dbReference type="Proteomes" id="UP001220209"/>
    </source>
</evidence>
<evidence type="ECO:0000313" key="12">
    <source>
        <dbReference type="Proteomes" id="UP000494182"/>
    </source>
</evidence>
<dbReference type="GO" id="GO:0003700">
    <property type="term" value="F:DNA-binding transcription factor activity"/>
    <property type="evidence" value="ECO:0007669"/>
    <property type="project" value="InterPro"/>
</dbReference>
<dbReference type="GO" id="GO:0046872">
    <property type="term" value="F:metal ion binding"/>
    <property type="evidence" value="ECO:0007669"/>
    <property type="project" value="InterPro"/>
</dbReference>
<keyword evidence="1" id="KW-0238">DNA-binding</keyword>
<dbReference type="SUPFAM" id="SSF46955">
    <property type="entry name" value="Putative DNA-binding domain"/>
    <property type="match status" value="1"/>
</dbReference>
<evidence type="ECO:0000313" key="8">
    <source>
        <dbReference type="EMBL" id="VWD34997.1"/>
    </source>
</evidence>
<dbReference type="PROSITE" id="PS00552">
    <property type="entry name" value="HTH_MERR_1"/>
    <property type="match status" value="1"/>
</dbReference>
<evidence type="ECO:0000313" key="13">
    <source>
        <dbReference type="Proteomes" id="UP000664048"/>
    </source>
</evidence>
<reference evidence="3" key="4">
    <citation type="submission" date="2021-01" db="EMBL/GenBank/DDBJ databases">
        <title>Outbreak of Burkholderia contaminns endophthalmitis traced to a clinical ventilation system.</title>
        <authorList>
            <person name="Lipuma J."/>
            <person name="Spilker T."/>
            <person name="Kratholm J."/>
        </authorList>
    </citation>
    <scope>NUCLEOTIDE SEQUENCE</scope>
    <source>
        <strain evidence="3">HI4954</strain>
    </source>
</reference>
<dbReference type="EMBL" id="JAGEMX010000008">
    <property type="protein sequence ID" value="MBO1832594.1"/>
    <property type="molecule type" value="Genomic_DNA"/>
</dbReference>
<dbReference type="Proteomes" id="UP000611459">
    <property type="component" value="Unassembled WGS sequence"/>
</dbReference>
<evidence type="ECO:0000256" key="1">
    <source>
        <dbReference type="ARBA" id="ARBA00023125"/>
    </source>
</evidence>
<dbReference type="InterPro" id="IPR011791">
    <property type="entry name" value="CadR-PbrR"/>
</dbReference>
<dbReference type="Proteomes" id="UP001172109">
    <property type="component" value="Unassembled WGS sequence"/>
</dbReference>
<sequence length="143" mass="16162">MKIGELAKAARCTPETIRFYEKEGLMPDAERTDSNYRNYTDVHVERLRFIRNCRALDMAHDEIRALLQLTDTPADPCDSINSLLDEHIGHVDARLAELTHLRDQLTELRRQCVGEHSVEDCGIVHGLATMETVAPAAKRSHLG</sequence>
<dbReference type="Proteomes" id="UP000269271">
    <property type="component" value="Unassembled WGS sequence"/>
</dbReference>
<dbReference type="InterPro" id="IPR000551">
    <property type="entry name" value="MerR-type_HTH_dom"/>
</dbReference>
<evidence type="ECO:0000313" key="3">
    <source>
        <dbReference type="EMBL" id="MBK1934110.1"/>
    </source>
</evidence>
<evidence type="ECO:0000313" key="9">
    <source>
        <dbReference type="EMBL" id="WFN18493.1"/>
    </source>
</evidence>
<dbReference type="Proteomes" id="UP000238655">
    <property type="component" value="Chromosome 1"/>
</dbReference>
<gene>
    <name evidence="5" type="primary">cadR</name>
    <name evidence="8" type="ORF">BCO71171_04213</name>
    <name evidence="6" type="ORF">C3743_26770</name>
    <name evidence="7" type="ORF">DF037_23635</name>
    <name evidence="4" type="ORF">J4M89_24715</name>
    <name evidence="3" type="ORF">JIN94_29935</name>
    <name evidence="9" type="ORF">LXE91_05520</name>
    <name evidence="5" type="ORF">QZM56_26655</name>
</gene>
<dbReference type="Proteomes" id="UP001220209">
    <property type="component" value="Chromosome 1"/>
</dbReference>
<dbReference type="OrthoDB" id="9808480at2"/>
<keyword evidence="13" id="KW-1185">Reference proteome</keyword>
<dbReference type="Proteomes" id="UP000664048">
    <property type="component" value="Unassembled WGS sequence"/>
</dbReference>
<evidence type="ECO:0000313" key="14">
    <source>
        <dbReference type="Proteomes" id="UP001172109"/>
    </source>
</evidence>
<evidence type="ECO:0000259" key="2">
    <source>
        <dbReference type="PROSITE" id="PS50937"/>
    </source>
</evidence>
<dbReference type="Gene3D" id="1.10.1660.10">
    <property type="match status" value="1"/>
</dbReference>
<reference evidence="8 12" key="3">
    <citation type="submission" date="2019-09" db="EMBL/GenBank/DDBJ databases">
        <authorList>
            <person name="Depoorter E."/>
        </authorList>
    </citation>
    <scope>NUCLEOTIDE SEQUENCE [LARGE SCALE GENOMIC DNA]</scope>
    <source>
        <strain evidence="8">R-71171</strain>
    </source>
</reference>
<evidence type="ECO:0000313" key="5">
    <source>
        <dbReference type="EMBL" id="MDN7568098.1"/>
    </source>
</evidence>
<reference evidence="7 11" key="2">
    <citation type="submission" date="2018-08" db="EMBL/GenBank/DDBJ databases">
        <title>Comparative analysis of Burkholderia isolates from Puerto Rico.</title>
        <authorList>
            <person name="Hall C."/>
            <person name="Sahl J."/>
            <person name="Wagner D."/>
        </authorList>
    </citation>
    <scope>NUCLEOTIDE SEQUENCE [LARGE SCALE GENOMIC DNA]</scope>
    <source>
        <strain evidence="7 11">Bp9001</strain>
    </source>
</reference>
<evidence type="ECO:0000313" key="7">
    <source>
        <dbReference type="EMBL" id="RQT24336.1"/>
    </source>
</evidence>
<dbReference type="KEGG" id="bcon:NL30_18910"/>
<evidence type="ECO:0000313" key="6">
    <source>
        <dbReference type="EMBL" id="POZ83675.1"/>
    </source>
</evidence>
<dbReference type="CDD" id="cd04784">
    <property type="entry name" value="HTH_CadR-PbrR"/>
    <property type="match status" value="1"/>
</dbReference>
<protein>
    <submittedName>
        <fullName evidence="5">Cd(II)/Pb(II)-responsive transcriptional regulator</fullName>
    </submittedName>
    <submittedName>
        <fullName evidence="8">MerR family transcriptional regulator</fullName>
    </submittedName>
</protein>
<dbReference type="EMBL" id="JAUJQS010000022">
    <property type="protein sequence ID" value="MDN7568098.1"/>
    <property type="molecule type" value="Genomic_DNA"/>
</dbReference>
<dbReference type="PROSITE" id="PS50937">
    <property type="entry name" value="HTH_MERR_2"/>
    <property type="match status" value="1"/>
</dbReference>
<dbReference type="GO" id="GO:0003677">
    <property type="term" value="F:DNA binding"/>
    <property type="evidence" value="ECO:0007669"/>
    <property type="project" value="UniProtKB-KW"/>
</dbReference>
<dbReference type="NCBIfam" id="TIGR02047">
    <property type="entry name" value="CadR-PbrR"/>
    <property type="match status" value="1"/>
</dbReference>
<reference evidence="6 10" key="1">
    <citation type="submission" date="2018-01" db="EMBL/GenBank/DDBJ databases">
        <title>Successful Treatment of Persistent Burkholderia cepacia Bacteremia with Ceftazidime-Avibactam.</title>
        <authorList>
            <person name="Tamma P."/>
            <person name="Fan Y."/>
            <person name="Bergman Y."/>
            <person name="Sick-Samuels A."/>
            <person name="Hsu A."/>
            <person name="Timp W."/>
            <person name="Simner P."/>
        </authorList>
    </citation>
    <scope>NUCLEOTIDE SEQUENCE [LARGE SCALE GENOMIC DNA]</scope>
    <source>
        <strain evidence="6 10">170816</strain>
    </source>
</reference>
<dbReference type="AlphaFoldDB" id="A0A0G3YX44"/>
<dbReference type="Proteomes" id="UP000494182">
    <property type="component" value="Unassembled WGS sequence"/>
</dbReference>
<proteinExistence type="predicted"/>
<dbReference type="RefSeq" id="WP_011350541.1">
    <property type="nucleotide sequence ID" value="NZ_AP018358.1"/>
</dbReference>
<dbReference type="SMART" id="SM00422">
    <property type="entry name" value="HTH_MERR"/>
    <property type="match status" value="1"/>
</dbReference>
<dbReference type="EMBL" id="PQVP01000002">
    <property type="protein sequence ID" value="POZ83675.1"/>
    <property type="molecule type" value="Genomic_DNA"/>
</dbReference>
<dbReference type="Pfam" id="PF13411">
    <property type="entry name" value="MerR_1"/>
    <property type="match status" value="1"/>
</dbReference>
<dbReference type="GeneID" id="99657296"/>
<dbReference type="PRINTS" id="PR00040">
    <property type="entry name" value="HTHMERR"/>
</dbReference>
<dbReference type="InterPro" id="IPR047057">
    <property type="entry name" value="MerR_fam"/>
</dbReference>